<reference evidence="2" key="2">
    <citation type="journal article" date="2021" name="Int. J. Syst. Evol. Microbiol.">
        <title>Geomonas silvestris sp. nov., Geomonas paludis sp. nov. and Geomonas limicola sp. nov., isolated from terrestrial environments, and emended description of the genus Geomonas.</title>
        <authorList>
            <person name="Itoh H."/>
            <person name="Xu Z."/>
            <person name="Masuda Y."/>
            <person name="Ushijima N."/>
            <person name="Hayakawa C."/>
            <person name="Shiratori Y."/>
            <person name="Senoo K."/>
        </authorList>
    </citation>
    <scope>NUCLEOTIDE SEQUENCE</scope>
    <source>
        <strain evidence="2">Red736</strain>
    </source>
</reference>
<dbReference type="Proteomes" id="UP000831485">
    <property type="component" value="Chromosome"/>
</dbReference>
<name>A0A6V8MU70_9BACT</name>
<dbReference type="CDD" id="cd03801">
    <property type="entry name" value="GT4_PimA-like"/>
    <property type="match status" value="1"/>
</dbReference>
<organism evidence="2 4">
    <name type="scientific">Geomonas paludis</name>
    <dbReference type="NCBI Taxonomy" id="2740185"/>
    <lineage>
        <taxon>Bacteria</taxon>
        <taxon>Pseudomonadati</taxon>
        <taxon>Thermodesulfobacteriota</taxon>
        <taxon>Desulfuromonadia</taxon>
        <taxon>Geobacterales</taxon>
        <taxon>Geobacteraceae</taxon>
        <taxon>Geomonas</taxon>
    </lineage>
</organism>
<dbReference type="EMBL" id="BLXY01000002">
    <property type="protein sequence ID" value="GFO63728.1"/>
    <property type="molecule type" value="Genomic_DNA"/>
</dbReference>
<keyword evidence="5" id="KW-1185">Reference proteome</keyword>
<dbReference type="Proteomes" id="UP000568888">
    <property type="component" value="Unassembled WGS sequence"/>
</dbReference>
<evidence type="ECO:0000313" key="4">
    <source>
        <dbReference type="Proteomes" id="UP000568888"/>
    </source>
</evidence>
<gene>
    <name evidence="2" type="ORF">GMPD_16470</name>
    <name evidence="3" type="ORF">M1B72_08510</name>
</gene>
<dbReference type="SUPFAM" id="SSF53756">
    <property type="entry name" value="UDP-Glycosyltransferase/glycogen phosphorylase"/>
    <property type="match status" value="1"/>
</dbReference>
<sequence length="389" mass="42822">MGNDINVVFMGKFGYPSGMASTKRIQHFLDYLNGLSTTTRVLQLRSTGENVGKEEAGNYLGTEYRRVGVDLKLDRFLVPALWRYLKQGIGALKGWHIRGGRNVLYSYGGVTLESVLFILAAKRLGYLVIFDIVEDNTFIDDKLSLPGKIRWAAGEILDRFFLGLADGVVVISNYLKELYARKVATSVPLVLIPISARCAGEDRPGREPGPMKIVYAGSFAKKDGIDQLLDAFEKVQEKKGNCTLMLCGTGASVKLYQPRIAANPAIQYIGYLEDRAFYRFLLGADVLCVTRTGSTYANAGFPFKLGEYLATGNPVIVSDVGDVRRYLSHMEDAIIVEPGSVSAIAGALEYCLDHPETAAKIGRSGADKCKRYFDPDANGNLLMQLIRRL</sequence>
<dbReference type="EMBL" id="CP096574">
    <property type="protein sequence ID" value="UPU37733.1"/>
    <property type="molecule type" value="Genomic_DNA"/>
</dbReference>
<dbReference type="Pfam" id="PF00534">
    <property type="entry name" value="Glycos_transf_1"/>
    <property type="match status" value="1"/>
</dbReference>
<reference evidence="3" key="3">
    <citation type="submission" date="2022-04" db="EMBL/GenBank/DDBJ databases">
        <authorList>
            <person name="Liu G."/>
        </authorList>
    </citation>
    <scope>NUCLEOTIDE SEQUENCE</scope>
    <source>
        <strain evidence="3">RG22</strain>
    </source>
</reference>
<dbReference type="Gene3D" id="3.40.50.2000">
    <property type="entry name" value="Glycogen Phosphorylase B"/>
    <property type="match status" value="1"/>
</dbReference>
<accession>A0A6V8MU70</accession>
<feature type="domain" description="Glycosyl transferase family 1" evidence="1">
    <location>
        <begin position="207"/>
        <end position="365"/>
    </location>
</feature>
<dbReference type="AlphaFoldDB" id="A0A6V8MU70"/>
<dbReference type="InterPro" id="IPR001296">
    <property type="entry name" value="Glyco_trans_1"/>
</dbReference>
<evidence type="ECO:0000259" key="1">
    <source>
        <dbReference type="Pfam" id="PF00534"/>
    </source>
</evidence>
<dbReference type="RefSeq" id="WP_183346565.1">
    <property type="nucleotide sequence ID" value="NZ_BLXY01000002.1"/>
</dbReference>
<reference evidence="4" key="1">
    <citation type="submission" date="2020-06" db="EMBL/GenBank/DDBJ databases">
        <title>Draft genomic sequecing of Geomonas sp. Red736.</title>
        <authorList>
            <person name="Itoh H."/>
            <person name="Xu Z.X."/>
            <person name="Ushijima N."/>
            <person name="Masuda Y."/>
            <person name="Shiratori Y."/>
            <person name="Senoo K."/>
        </authorList>
    </citation>
    <scope>NUCLEOTIDE SEQUENCE [LARGE SCALE GENOMIC DNA]</scope>
    <source>
        <strain evidence="4">Red736</strain>
    </source>
</reference>
<dbReference type="GO" id="GO:0016757">
    <property type="term" value="F:glycosyltransferase activity"/>
    <property type="evidence" value="ECO:0007669"/>
    <property type="project" value="InterPro"/>
</dbReference>
<evidence type="ECO:0000313" key="2">
    <source>
        <dbReference type="EMBL" id="GFO63728.1"/>
    </source>
</evidence>
<proteinExistence type="predicted"/>
<evidence type="ECO:0000313" key="3">
    <source>
        <dbReference type="EMBL" id="UPU37733.1"/>
    </source>
</evidence>
<protein>
    <submittedName>
        <fullName evidence="3">Glycosyltransferase family 4 protein</fullName>
    </submittedName>
</protein>
<evidence type="ECO:0000313" key="5">
    <source>
        <dbReference type="Proteomes" id="UP000831485"/>
    </source>
</evidence>
<dbReference type="PANTHER" id="PTHR12526">
    <property type="entry name" value="GLYCOSYLTRANSFERASE"/>
    <property type="match status" value="1"/>
</dbReference>